<keyword evidence="4" id="KW-1185">Reference proteome</keyword>
<dbReference type="InterPro" id="IPR001849">
    <property type="entry name" value="PH_domain"/>
</dbReference>
<dbReference type="PROSITE" id="PS50003">
    <property type="entry name" value="PH_DOMAIN"/>
    <property type="match status" value="1"/>
</dbReference>
<name>A0A133V9X7_9EURY</name>
<gene>
    <name evidence="3" type="ORF">AKJ45_02040</name>
</gene>
<dbReference type="Proteomes" id="UP000070565">
    <property type="component" value="Unassembled WGS sequence"/>
</dbReference>
<dbReference type="AlphaFoldDB" id="A0A133V9X7"/>
<evidence type="ECO:0000313" key="3">
    <source>
        <dbReference type="EMBL" id="KXB03253.1"/>
    </source>
</evidence>
<protein>
    <recommendedName>
        <fullName evidence="2">PH domain-containing protein</fullName>
    </recommendedName>
</protein>
<evidence type="ECO:0000313" key="4">
    <source>
        <dbReference type="Proteomes" id="UP000070565"/>
    </source>
</evidence>
<proteinExistence type="predicted"/>
<feature type="region of interest" description="Disordered" evidence="1">
    <location>
        <begin position="96"/>
        <end position="121"/>
    </location>
</feature>
<accession>A0A133V9X7</accession>
<sequence length="121" mass="14240">INSKSKKEDYSWINKIENLNRLLRKVVPKRGRFRSLGTMQDYADLFRLYHDFLWTSRGSNEKTPAQEEGVLFPRLDNWADLIRFAHLYILYREPPTLSSSNTRASDDEPVQSKLETFSRTG</sequence>
<evidence type="ECO:0000259" key="2">
    <source>
        <dbReference type="PROSITE" id="PS50003"/>
    </source>
</evidence>
<evidence type="ECO:0000256" key="1">
    <source>
        <dbReference type="SAM" id="MobiDB-lite"/>
    </source>
</evidence>
<comment type="caution">
    <text evidence="3">The sequence shown here is derived from an EMBL/GenBank/DDBJ whole genome shotgun (WGS) entry which is preliminary data.</text>
</comment>
<organism evidence="3 4">
    <name type="scientific">candidate division MSBL1 archaeon SCGC-AAA261F19</name>
    <dbReference type="NCBI Taxonomy" id="1698275"/>
    <lineage>
        <taxon>Archaea</taxon>
        <taxon>Methanobacteriati</taxon>
        <taxon>Methanobacteriota</taxon>
        <taxon>candidate division MSBL1</taxon>
    </lineage>
</organism>
<dbReference type="EMBL" id="LHXZ01000022">
    <property type="protein sequence ID" value="KXB03253.1"/>
    <property type="molecule type" value="Genomic_DNA"/>
</dbReference>
<feature type="domain" description="PH" evidence="2">
    <location>
        <begin position="1"/>
        <end position="21"/>
    </location>
</feature>
<feature type="non-terminal residue" evidence="3">
    <location>
        <position position="1"/>
    </location>
</feature>
<reference evidence="3 4" key="1">
    <citation type="journal article" date="2016" name="Sci. Rep.">
        <title>Metabolic traits of an uncultured archaeal lineage -MSBL1- from brine pools of the Red Sea.</title>
        <authorList>
            <person name="Mwirichia R."/>
            <person name="Alam I."/>
            <person name="Rashid M."/>
            <person name="Vinu M."/>
            <person name="Ba-Alawi W."/>
            <person name="Anthony Kamau A."/>
            <person name="Kamanda Ngugi D."/>
            <person name="Goker M."/>
            <person name="Klenk H.P."/>
            <person name="Bajic V."/>
            <person name="Stingl U."/>
        </authorList>
    </citation>
    <scope>NUCLEOTIDE SEQUENCE [LARGE SCALE GENOMIC DNA]</scope>
    <source>
        <strain evidence="3">SCGC-AAA261F19</strain>
    </source>
</reference>